<evidence type="ECO:0000313" key="9">
    <source>
        <dbReference type="Proteomes" id="UP000077875"/>
    </source>
</evidence>
<dbReference type="GO" id="GO:0005886">
    <property type="term" value="C:plasma membrane"/>
    <property type="evidence" value="ECO:0007669"/>
    <property type="project" value="UniProtKB-SubCell"/>
</dbReference>
<feature type="transmembrane region" description="Helical" evidence="7">
    <location>
        <begin position="63"/>
        <end position="81"/>
    </location>
</feature>
<dbReference type="Pfam" id="PF01899">
    <property type="entry name" value="MNHE"/>
    <property type="match status" value="1"/>
</dbReference>
<dbReference type="RefSeq" id="WP_064123434.1">
    <property type="nucleotide sequence ID" value="NZ_CP015243.1"/>
</dbReference>
<dbReference type="NCBIfam" id="NF006518">
    <property type="entry name" value="PRK08965.1-2"/>
    <property type="match status" value="1"/>
</dbReference>
<dbReference type="GO" id="GO:0008324">
    <property type="term" value="F:monoatomic cation transmembrane transporter activity"/>
    <property type="evidence" value="ECO:0007669"/>
    <property type="project" value="InterPro"/>
</dbReference>
<dbReference type="PANTHER" id="PTHR34584">
    <property type="entry name" value="NA(+)/H(+) ANTIPORTER SUBUNIT E1"/>
    <property type="match status" value="1"/>
</dbReference>
<evidence type="ECO:0000313" key="8">
    <source>
        <dbReference type="EMBL" id="ANF58569.1"/>
    </source>
</evidence>
<protein>
    <recommendedName>
        <fullName evidence="10">Cation:proton antiporter</fullName>
    </recommendedName>
</protein>
<evidence type="ECO:0008006" key="10">
    <source>
        <dbReference type="Google" id="ProtNLM"/>
    </source>
</evidence>
<dbReference type="PIRSF" id="PIRSF019239">
    <property type="entry name" value="MrpE"/>
    <property type="match status" value="1"/>
</dbReference>
<evidence type="ECO:0000256" key="5">
    <source>
        <dbReference type="ARBA" id="ARBA00022989"/>
    </source>
</evidence>
<evidence type="ECO:0000256" key="4">
    <source>
        <dbReference type="ARBA" id="ARBA00022692"/>
    </source>
</evidence>
<dbReference type="EMBL" id="CP015243">
    <property type="protein sequence ID" value="ANF58569.1"/>
    <property type="molecule type" value="Genomic_DNA"/>
</dbReference>
<gene>
    <name evidence="8" type="ORF">A5892_14715</name>
</gene>
<evidence type="ECO:0000256" key="1">
    <source>
        <dbReference type="ARBA" id="ARBA00004651"/>
    </source>
</evidence>
<organism evidence="8 9">
    <name type="scientific">Halotalea alkalilenta</name>
    <dbReference type="NCBI Taxonomy" id="376489"/>
    <lineage>
        <taxon>Bacteria</taxon>
        <taxon>Pseudomonadati</taxon>
        <taxon>Pseudomonadota</taxon>
        <taxon>Gammaproteobacteria</taxon>
        <taxon>Oceanospirillales</taxon>
        <taxon>Halomonadaceae</taxon>
        <taxon>Halotalea</taxon>
    </lineage>
</organism>
<evidence type="ECO:0000256" key="3">
    <source>
        <dbReference type="ARBA" id="ARBA00022475"/>
    </source>
</evidence>
<sequence length="165" mass="18960">MKRFFHWLITHPFISTLIFLTWLLLTSFTPGSAVLAFILALVIPKLTDAFWVPQPKIHKPFKLILFVFHVFYDIIVANLVVGRKVLSPSHHSRPGFIIYPLAMQEPFPITLLTSTISLSPGTLSAHLRPHDNTLLIHALDVDDREALVNFIYERYERPLKEIFGC</sequence>
<feature type="transmembrane region" description="Helical" evidence="7">
    <location>
        <begin position="12"/>
        <end position="43"/>
    </location>
</feature>
<keyword evidence="6 7" id="KW-0472">Membrane</keyword>
<keyword evidence="4 7" id="KW-0812">Transmembrane</keyword>
<evidence type="ECO:0000256" key="7">
    <source>
        <dbReference type="SAM" id="Phobius"/>
    </source>
</evidence>
<comment type="subcellular location">
    <subcellularLocation>
        <location evidence="1">Cell membrane</location>
        <topology evidence="1">Multi-pass membrane protein</topology>
    </subcellularLocation>
</comment>
<evidence type="ECO:0000256" key="6">
    <source>
        <dbReference type="ARBA" id="ARBA00023136"/>
    </source>
</evidence>
<evidence type="ECO:0000256" key="2">
    <source>
        <dbReference type="ARBA" id="ARBA00006228"/>
    </source>
</evidence>
<dbReference type="Proteomes" id="UP000077875">
    <property type="component" value="Chromosome"/>
</dbReference>
<dbReference type="AlphaFoldDB" id="A0A172YH28"/>
<dbReference type="STRING" id="376489.A5892_14715"/>
<keyword evidence="3" id="KW-1003">Cell membrane</keyword>
<dbReference type="InterPro" id="IPR002758">
    <property type="entry name" value="Cation_antiport_E"/>
</dbReference>
<comment type="similarity">
    <text evidence="2">Belongs to the CPA3 antiporters (TC 2.A.63) subunit E family.</text>
</comment>
<accession>A0A172YH28</accession>
<keyword evidence="5 7" id="KW-1133">Transmembrane helix</keyword>
<reference evidence="8 9" key="1">
    <citation type="submission" date="2016-04" db="EMBL/GenBank/DDBJ databases">
        <title>Complete Genome Sequence of Halotalea alkalilenta IHB B 13600.</title>
        <authorList>
            <person name="Swarnkar M.K."/>
            <person name="Sharma A."/>
            <person name="Kaushal K."/>
            <person name="Soni R."/>
            <person name="Rana S."/>
            <person name="Singh A.K."/>
            <person name="Gulati A."/>
        </authorList>
    </citation>
    <scope>NUCLEOTIDE SEQUENCE [LARGE SCALE GENOMIC DNA]</scope>
    <source>
        <strain evidence="8 9">IHB B 13600</strain>
    </source>
</reference>
<dbReference type="KEGG" id="haa:A5892_14715"/>
<dbReference type="PANTHER" id="PTHR34584:SF1">
    <property type="entry name" value="NA(+)_H(+) ANTIPORTER SUBUNIT E1"/>
    <property type="match status" value="1"/>
</dbReference>
<keyword evidence="9" id="KW-1185">Reference proteome</keyword>
<name>A0A172YH28_9GAMM</name>
<proteinExistence type="inferred from homology"/>